<gene>
    <name evidence="1" type="ORF">A9J31_13410</name>
</gene>
<dbReference type="STRING" id="1443941.A9J31_13410"/>
<dbReference type="AlphaFoldDB" id="A0A1A7RC47"/>
<proteinExistence type="predicted"/>
<reference evidence="2" key="1">
    <citation type="submission" date="2016-06" db="EMBL/GenBank/DDBJ databases">
        <authorList>
            <person name="Radolfova-Krizova L."/>
            <person name="Nemec A."/>
        </authorList>
    </citation>
    <scope>NUCLEOTIDE SEQUENCE [LARGE SCALE GENOMIC DNA]</scope>
    <source>
        <strain evidence="2">ANC 4275</strain>
    </source>
</reference>
<dbReference type="Proteomes" id="UP000185753">
    <property type="component" value="Unassembled WGS sequence"/>
</dbReference>
<evidence type="ECO:0000313" key="1">
    <source>
        <dbReference type="EMBL" id="OBX29511.1"/>
    </source>
</evidence>
<organism evidence="1 2">
    <name type="scientific">Acinetobacter gandensis</name>
    <dbReference type="NCBI Taxonomy" id="1443941"/>
    <lineage>
        <taxon>Bacteria</taxon>
        <taxon>Pseudomonadati</taxon>
        <taxon>Pseudomonadota</taxon>
        <taxon>Gammaproteobacteria</taxon>
        <taxon>Moraxellales</taxon>
        <taxon>Moraxellaceae</taxon>
        <taxon>Acinetobacter</taxon>
    </lineage>
</organism>
<dbReference type="RefSeq" id="WP_067762642.1">
    <property type="nucleotide sequence ID" value="NZ_LZDS01000006.1"/>
</dbReference>
<keyword evidence="2" id="KW-1185">Reference proteome</keyword>
<dbReference type="EMBL" id="LZDS01000006">
    <property type="protein sequence ID" value="OBX29511.1"/>
    <property type="molecule type" value="Genomic_DNA"/>
</dbReference>
<accession>A0A1A7RC47</accession>
<evidence type="ECO:0000313" key="2">
    <source>
        <dbReference type="Proteomes" id="UP000185753"/>
    </source>
</evidence>
<comment type="caution">
    <text evidence="1">The sequence shown here is derived from an EMBL/GenBank/DDBJ whole genome shotgun (WGS) entry which is preliminary data.</text>
</comment>
<sequence>MKFIIAIIASMVIAVLVYYFNSKSEAPTVVPASTVSAESGPKAYLTASYKMNTRSRLQLEDGI</sequence>
<protein>
    <submittedName>
        <fullName evidence="1">Uncharacterized protein</fullName>
    </submittedName>
</protein>
<name>A0A1A7RC47_9GAMM</name>